<evidence type="ECO:0000256" key="6">
    <source>
        <dbReference type="ARBA" id="ARBA00022842"/>
    </source>
</evidence>
<comment type="similarity">
    <text evidence="3 8">Belongs to the inositol monophosphatase superfamily.</text>
</comment>
<comment type="pathway">
    <text evidence="2 8">Polyol metabolism; myo-inositol biosynthesis; myo-inositol from D-glucose 6-phosphate: step 2/2.</text>
</comment>
<dbReference type="Pfam" id="PF00459">
    <property type="entry name" value="Inositol_P"/>
    <property type="match status" value="1"/>
</dbReference>
<dbReference type="GO" id="GO:0007165">
    <property type="term" value="P:signal transduction"/>
    <property type="evidence" value="ECO:0007669"/>
    <property type="project" value="TreeGrafter"/>
</dbReference>
<dbReference type="GO" id="GO:0008934">
    <property type="term" value="F:inositol monophosphate 1-phosphatase activity"/>
    <property type="evidence" value="ECO:0007669"/>
    <property type="project" value="InterPro"/>
</dbReference>
<feature type="region of interest" description="Disordered" evidence="9">
    <location>
        <begin position="42"/>
        <end position="62"/>
    </location>
</feature>
<feature type="binding site" evidence="7">
    <location>
        <position position="136"/>
    </location>
    <ligand>
        <name>Mg(2+)</name>
        <dbReference type="ChEBI" id="CHEBI:18420"/>
        <label>1</label>
        <note>catalytic</note>
    </ligand>
</feature>
<comment type="cofactor">
    <cofactor evidence="1 7 8">
        <name>Mg(2+)</name>
        <dbReference type="ChEBI" id="CHEBI:18420"/>
    </cofactor>
</comment>
<accession>A0AAW1P205</accession>
<comment type="catalytic activity">
    <reaction evidence="8">
        <text>a myo-inositol phosphate + H2O = myo-inositol + phosphate</text>
        <dbReference type="Rhea" id="RHEA:24056"/>
        <dbReference type="ChEBI" id="CHEBI:15377"/>
        <dbReference type="ChEBI" id="CHEBI:17268"/>
        <dbReference type="ChEBI" id="CHEBI:43474"/>
        <dbReference type="ChEBI" id="CHEBI:84139"/>
        <dbReference type="EC" id="3.1.3.25"/>
    </reaction>
</comment>
<dbReference type="PANTHER" id="PTHR20854">
    <property type="entry name" value="INOSITOL MONOPHOSPHATASE"/>
    <property type="match status" value="1"/>
</dbReference>
<dbReference type="Gene3D" id="3.30.540.10">
    <property type="entry name" value="Fructose-1,6-Bisphosphatase, subunit A, domain 1"/>
    <property type="match status" value="1"/>
</dbReference>
<dbReference type="SUPFAM" id="SSF56655">
    <property type="entry name" value="Carbohydrate phosphatase"/>
    <property type="match status" value="1"/>
</dbReference>
<feature type="binding site" evidence="7">
    <location>
        <position position="156"/>
    </location>
    <ligand>
        <name>Mg(2+)</name>
        <dbReference type="ChEBI" id="CHEBI:18420"/>
        <label>1</label>
        <note>catalytic</note>
    </ligand>
</feature>
<proteinExistence type="inferred from homology"/>
<evidence type="ECO:0000313" key="11">
    <source>
        <dbReference type="Proteomes" id="UP001465755"/>
    </source>
</evidence>
<name>A0AAW1P205_9CHLO</name>
<dbReference type="AlphaFoldDB" id="A0AAW1P205"/>
<dbReference type="FunFam" id="3.40.190.80:FF:000002">
    <property type="entry name" value="Inositol-1-monophosphatase"/>
    <property type="match status" value="1"/>
</dbReference>
<keyword evidence="11" id="KW-1185">Reference proteome</keyword>
<dbReference type="GO" id="GO:0046872">
    <property type="term" value="F:metal ion binding"/>
    <property type="evidence" value="ECO:0007669"/>
    <property type="project" value="UniProtKB-KW"/>
</dbReference>
<dbReference type="PROSITE" id="PS00630">
    <property type="entry name" value="IMP_2"/>
    <property type="match status" value="1"/>
</dbReference>
<comment type="caution">
    <text evidence="10">The sequence shown here is derived from an EMBL/GenBank/DDBJ whole genome shotgun (WGS) entry which is preliminary data.</text>
</comment>
<organism evidence="10 11">
    <name type="scientific">Symbiochloris irregularis</name>
    <dbReference type="NCBI Taxonomy" id="706552"/>
    <lineage>
        <taxon>Eukaryota</taxon>
        <taxon>Viridiplantae</taxon>
        <taxon>Chlorophyta</taxon>
        <taxon>core chlorophytes</taxon>
        <taxon>Trebouxiophyceae</taxon>
        <taxon>Trebouxiales</taxon>
        <taxon>Trebouxiaceae</taxon>
        <taxon>Symbiochloris</taxon>
    </lineage>
</organism>
<keyword evidence="4 7" id="KW-0479">Metal-binding</keyword>
<evidence type="ECO:0000256" key="3">
    <source>
        <dbReference type="ARBA" id="ARBA00009759"/>
    </source>
</evidence>
<evidence type="ECO:0000256" key="2">
    <source>
        <dbReference type="ARBA" id="ARBA00005152"/>
    </source>
</evidence>
<dbReference type="InterPro" id="IPR033942">
    <property type="entry name" value="IMPase"/>
</dbReference>
<gene>
    <name evidence="10" type="ORF">WJX73_008591</name>
</gene>
<dbReference type="PRINTS" id="PR00377">
    <property type="entry name" value="IMPHPHTASES"/>
</dbReference>
<protein>
    <recommendedName>
        <fullName evidence="8">Inositol-1-monophosphatase</fullName>
        <ecNumber evidence="8">3.1.3.25</ecNumber>
    </recommendedName>
</protein>
<dbReference type="Proteomes" id="UP001465755">
    <property type="component" value="Unassembled WGS sequence"/>
</dbReference>
<dbReference type="GO" id="GO:0006020">
    <property type="term" value="P:inositol metabolic process"/>
    <property type="evidence" value="ECO:0007669"/>
    <property type="project" value="TreeGrafter"/>
</dbReference>
<feature type="binding site" evidence="7">
    <location>
        <position position="288"/>
    </location>
    <ligand>
        <name>Mg(2+)</name>
        <dbReference type="ChEBI" id="CHEBI:18420"/>
        <label>1</label>
        <note>catalytic</note>
    </ligand>
</feature>
<evidence type="ECO:0000256" key="4">
    <source>
        <dbReference type="ARBA" id="ARBA00022723"/>
    </source>
</evidence>
<evidence type="ECO:0000256" key="9">
    <source>
        <dbReference type="SAM" id="MobiDB-lite"/>
    </source>
</evidence>
<evidence type="ECO:0000256" key="1">
    <source>
        <dbReference type="ARBA" id="ARBA00001946"/>
    </source>
</evidence>
<feature type="binding site" evidence="7">
    <location>
        <position position="153"/>
    </location>
    <ligand>
        <name>Mg(2+)</name>
        <dbReference type="ChEBI" id="CHEBI:18420"/>
        <label>1</label>
        <note>catalytic</note>
    </ligand>
</feature>
<keyword evidence="5 8" id="KW-0378">Hydrolase</keyword>
<evidence type="ECO:0000256" key="8">
    <source>
        <dbReference type="RuleBase" id="RU364068"/>
    </source>
</evidence>
<dbReference type="GO" id="GO:0046854">
    <property type="term" value="P:phosphatidylinositol phosphate biosynthetic process"/>
    <property type="evidence" value="ECO:0007669"/>
    <property type="project" value="InterPro"/>
</dbReference>
<dbReference type="PANTHER" id="PTHR20854:SF17">
    <property type="entry name" value="PHOSPHATASE IMPL1, CHLOROPLASTIC"/>
    <property type="match status" value="1"/>
</dbReference>
<dbReference type="EMBL" id="JALJOQ010000070">
    <property type="protein sequence ID" value="KAK9802636.1"/>
    <property type="molecule type" value="Genomic_DNA"/>
</dbReference>
<evidence type="ECO:0000256" key="7">
    <source>
        <dbReference type="PIRSR" id="PIRSR600760-2"/>
    </source>
</evidence>
<dbReference type="InterPro" id="IPR020550">
    <property type="entry name" value="Inositol_monophosphatase_CS"/>
</dbReference>
<keyword evidence="6 7" id="KW-0460">Magnesium</keyword>
<feature type="binding site" evidence="7">
    <location>
        <position position="155"/>
    </location>
    <ligand>
        <name>Mg(2+)</name>
        <dbReference type="ChEBI" id="CHEBI:18420"/>
        <label>1</label>
        <note>catalytic</note>
    </ligand>
</feature>
<dbReference type="Gene3D" id="3.40.190.80">
    <property type="match status" value="1"/>
</dbReference>
<dbReference type="CDD" id="cd01639">
    <property type="entry name" value="IMPase"/>
    <property type="match status" value="1"/>
</dbReference>
<evidence type="ECO:0000313" key="10">
    <source>
        <dbReference type="EMBL" id="KAK9802636.1"/>
    </source>
</evidence>
<reference evidence="10 11" key="1">
    <citation type="journal article" date="2024" name="Nat. Commun.">
        <title>Phylogenomics reveals the evolutionary origins of lichenization in chlorophyte algae.</title>
        <authorList>
            <person name="Puginier C."/>
            <person name="Libourel C."/>
            <person name="Otte J."/>
            <person name="Skaloud P."/>
            <person name="Haon M."/>
            <person name="Grisel S."/>
            <person name="Petersen M."/>
            <person name="Berrin J.G."/>
            <person name="Delaux P.M."/>
            <person name="Dal Grande F."/>
            <person name="Keller J."/>
        </authorList>
    </citation>
    <scope>NUCLEOTIDE SEQUENCE [LARGE SCALE GENOMIC DNA]</scope>
    <source>
        <strain evidence="10 11">SAG 2036</strain>
    </source>
</reference>
<dbReference type="FunFam" id="3.30.540.10:FF:000003">
    <property type="entry name" value="Inositol-1-monophosphatase"/>
    <property type="match status" value="1"/>
</dbReference>
<dbReference type="EC" id="3.1.3.25" evidence="8"/>
<evidence type="ECO:0000256" key="5">
    <source>
        <dbReference type="ARBA" id="ARBA00022801"/>
    </source>
</evidence>
<dbReference type="InterPro" id="IPR000760">
    <property type="entry name" value="Inositol_monophosphatase-like"/>
</dbReference>
<sequence length="365" mass="39770">MLKCKHTVPCSLALPIARGLTPVRAAARSAALAQRATPAQLSRASSQISRSRRVSRQQVRVRASAGAGSVPYEELMRAAEKACRASEEVVRAAADKEREITYKGATDLVTDTDQKSEKTILGALNEAFPDHAVLGEEGGIQGNIESDYLWICDPIDGTTNFTHSYPPFAISVGVLEKGVPVAACVCEFAGSKGNWHTRFYTAFKGGGTFVDGQKVSVSSAEDVQRSLLITGFDQVEHNEPWHKNMELFKYFTDISQGVRRSGAAAVDMAHVACGIADAYWELRIKPWDVAAGTLLITEAGGKITTMDGKEHSVFSRSHLATNSKLHDRLMQQTKPAIEELVKNGNDFAPWFIPDGVKFQIPGRDY</sequence>